<feature type="coiled-coil region" evidence="1">
    <location>
        <begin position="341"/>
        <end position="382"/>
    </location>
</feature>
<keyword evidence="1" id="KW-0175">Coiled coil</keyword>
<dbReference type="AlphaFoldDB" id="A0AA37QFP9"/>
<sequence length="607" mass="69795">MTKLILAGENKKDAIINFKGGLNVIAGASDTGKSFAFECIDFALGSSSNPKTVPEMKGYRSVFLEIEDIGQEEIFTLRRNFSEDEKNEIFIYYSNYQEKDAAEVEKLSVTHNAKKSLSKKLLNCCDCTYKYVMKNTKGDTRAFTFRSFSPLIMINELRITARHSPIYHTDSRGSTFATPARTAFKTVISGIDYKKEEKKENTEIIKAKLKGKIEQLSQIIDEIRIENNELIKDTEDINTEKSIEIIELNKFIKEKSEEIKKYELDYKEIQTEIEIKNTELKHLLNNNNKFVLLKKNYLSDLERLEFIYDAFDLTQQLVEVECPICHSPMKVNEMEKSDDYYEALATEKIKIEVQLAELDETIKDLSDEIISKKQRISKLENYKEEITDNLNNNLGPIVAEKVKKVQELMDAQERINLITRNEKRINKYNTEISKWQEKIDSTGQEKGKKIEDLPEAYTNELCKEIKFLLQGCDFIGKEGKIKYNNATEDVEVGEKEKASYGKGARAIINSTFLIGIMNYCYKRNLCHPGIVVLDSPLTTYKEKDKKDGDDETITKGTKEKFYEMLAEQKNGQIIIFDNEEPSSTVKTKINYLHFSGDSTVGRKGLIP</sequence>
<dbReference type="InterPro" id="IPR038729">
    <property type="entry name" value="Rad50/SbcC_AAA"/>
</dbReference>
<proteinExistence type="predicted"/>
<protein>
    <recommendedName>
        <fullName evidence="2">Rad50/SbcC-type AAA domain-containing protein</fullName>
    </recommendedName>
</protein>
<reference evidence="3" key="2">
    <citation type="submission" date="2022-11" db="EMBL/GenBank/DDBJ databases">
        <title>Draft genome sequence of Coprococcus comes strain 31264.</title>
        <authorList>
            <person name="Hisatomi A."/>
            <person name="Ohkuma M."/>
            <person name="Sakamoto M."/>
        </authorList>
    </citation>
    <scope>NUCLEOTIDE SEQUENCE</scope>
    <source>
        <strain evidence="3">JCM 31264</strain>
    </source>
</reference>
<evidence type="ECO:0000259" key="2">
    <source>
        <dbReference type="Pfam" id="PF13476"/>
    </source>
</evidence>
<evidence type="ECO:0000313" key="3">
    <source>
        <dbReference type="EMBL" id="GLG85861.1"/>
    </source>
</evidence>
<dbReference type="Gene3D" id="3.40.50.300">
    <property type="entry name" value="P-loop containing nucleotide triphosphate hydrolases"/>
    <property type="match status" value="1"/>
</dbReference>
<reference evidence="3" key="1">
    <citation type="submission" date="2022-09" db="EMBL/GenBank/DDBJ databases">
        <title>Draft genome sequence of Coprococcus comes strain 31264.</title>
        <authorList>
            <person name="Atsushi H."/>
            <person name="Moriya O."/>
            <person name="Mitsuo S."/>
        </authorList>
    </citation>
    <scope>NUCLEOTIDE SEQUENCE</scope>
    <source>
        <strain evidence="3">JCM 31264</strain>
    </source>
</reference>
<dbReference type="SUPFAM" id="SSF52540">
    <property type="entry name" value="P-loop containing nucleoside triphosphate hydrolases"/>
    <property type="match status" value="1"/>
</dbReference>
<gene>
    <name evidence="3" type="ORF">comes_04060</name>
</gene>
<evidence type="ECO:0000313" key="4">
    <source>
        <dbReference type="Proteomes" id="UP001145109"/>
    </source>
</evidence>
<feature type="coiled-coil region" evidence="1">
    <location>
        <begin position="418"/>
        <end position="445"/>
    </location>
</feature>
<feature type="domain" description="Rad50/SbcC-type AAA" evidence="2">
    <location>
        <begin position="13"/>
        <end position="274"/>
    </location>
</feature>
<dbReference type="Proteomes" id="UP001145109">
    <property type="component" value="Unassembled WGS sequence"/>
</dbReference>
<evidence type="ECO:0000256" key="1">
    <source>
        <dbReference type="SAM" id="Coils"/>
    </source>
</evidence>
<dbReference type="EMBL" id="BSCI01000002">
    <property type="protein sequence ID" value="GLG85861.1"/>
    <property type="molecule type" value="Genomic_DNA"/>
</dbReference>
<organism evidence="3 4">
    <name type="scientific">Coprococcus comes</name>
    <dbReference type="NCBI Taxonomy" id="410072"/>
    <lineage>
        <taxon>Bacteria</taxon>
        <taxon>Bacillati</taxon>
        <taxon>Bacillota</taxon>
        <taxon>Clostridia</taxon>
        <taxon>Lachnospirales</taxon>
        <taxon>Lachnospiraceae</taxon>
        <taxon>Coprococcus</taxon>
    </lineage>
</organism>
<dbReference type="InterPro" id="IPR027417">
    <property type="entry name" value="P-loop_NTPase"/>
</dbReference>
<comment type="caution">
    <text evidence="3">The sequence shown here is derived from an EMBL/GenBank/DDBJ whole genome shotgun (WGS) entry which is preliminary data.</text>
</comment>
<name>A0AA37QFP9_9FIRM</name>
<accession>A0AA37QFP9</accession>
<dbReference type="Pfam" id="PF13476">
    <property type="entry name" value="AAA_23"/>
    <property type="match status" value="1"/>
</dbReference>
<feature type="coiled-coil region" evidence="1">
    <location>
        <begin position="206"/>
        <end position="286"/>
    </location>
</feature>